<evidence type="ECO:0000313" key="7">
    <source>
        <dbReference type="Proteomes" id="UP000284002"/>
    </source>
</evidence>
<comment type="subcellular location">
    <subcellularLocation>
        <location evidence="1">Fimbrium</location>
    </subcellularLocation>
</comment>
<dbReference type="PANTHER" id="PTHR33420">
    <property type="entry name" value="FIMBRIAL SUBUNIT ELFA-RELATED"/>
    <property type="match status" value="1"/>
</dbReference>
<dbReference type="EMBL" id="MOBM01000043">
    <property type="protein sequence ID" value="RON11634.1"/>
    <property type="molecule type" value="Genomic_DNA"/>
</dbReference>
<evidence type="ECO:0000256" key="1">
    <source>
        <dbReference type="ARBA" id="ARBA00004561"/>
    </source>
</evidence>
<dbReference type="Pfam" id="PF00419">
    <property type="entry name" value="Fimbrial"/>
    <property type="match status" value="1"/>
</dbReference>
<dbReference type="InterPro" id="IPR000259">
    <property type="entry name" value="Adhesion_dom_fimbrial"/>
</dbReference>
<dbReference type="AlphaFoldDB" id="A0A423HEM8"/>
<gene>
    <name evidence="6" type="ORF">BK662_32055</name>
</gene>
<evidence type="ECO:0000259" key="5">
    <source>
        <dbReference type="Pfam" id="PF00419"/>
    </source>
</evidence>
<dbReference type="SUPFAM" id="SSF49401">
    <property type="entry name" value="Bacterial adhesins"/>
    <property type="match status" value="1"/>
</dbReference>
<keyword evidence="4" id="KW-0281">Fimbrium</keyword>
<proteinExistence type="inferred from homology"/>
<dbReference type="Gene3D" id="2.60.40.3310">
    <property type="match status" value="1"/>
</dbReference>
<dbReference type="GO" id="GO:0009289">
    <property type="term" value="C:pilus"/>
    <property type="evidence" value="ECO:0007669"/>
    <property type="project" value="UniProtKB-SubCell"/>
</dbReference>
<dbReference type="PANTHER" id="PTHR33420:SF3">
    <property type="entry name" value="FIMBRIAL SUBUNIT ELFA"/>
    <property type="match status" value="1"/>
</dbReference>
<dbReference type="GO" id="GO:0043709">
    <property type="term" value="P:cell adhesion involved in single-species biofilm formation"/>
    <property type="evidence" value="ECO:0007669"/>
    <property type="project" value="TreeGrafter"/>
</dbReference>
<evidence type="ECO:0000313" key="6">
    <source>
        <dbReference type="EMBL" id="RON11634.1"/>
    </source>
</evidence>
<comment type="similarity">
    <text evidence="2">Belongs to the fimbrial protein family.</text>
</comment>
<dbReference type="Proteomes" id="UP000284002">
    <property type="component" value="Unassembled WGS sequence"/>
</dbReference>
<name>A0A423HEM8_9PSED</name>
<evidence type="ECO:0000256" key="3">
    <source>
        <dbReference type="ARBA" id="ARBA00022729"/>
    </source>
</evidence>
<keyword evidence="3" id="KW-0732">Signal</keyword>
<accession>A0A423HEM8</accession>
<dbReference type="RefSeq" id="WP_123361226.1">
    <property type="nucleotide sequence ID" value="NZ_MOBM01000043.1"/>
</dbReference>
<evidence type="ECO:0000256" key="2">
    <source>
        <dbReference type="ARBA" id="ARBA00006671"/>
    </source>
</evidence>
<dbReference type="Gene3D" id="2.60.40.1090">
    <property type="entry name" value="Fimbrial-type adhesion domain"/>
    <property type="match status" value="1"/>
</dbReference>
<dbReference type="InterPro" id="IPR008966">
    <property type="entry name" value="Adhesion_dom_sf"/>
</dbReference>
<dbReference type="InterPro" id="IPR050263">
    <property type="entry name" value="Bact_Fimbrial_Adh_Pro"/>
</dbReference>
<protein>
    <recommendedName>
        <fullName evidence="5">Fimbrial-type adhesion domain-containing protein</fullName>
    </recommendedName>
</protein>
<reference evidence="6 7" key="1">
    <citation type="submission" date="2016-10" db="EMBL/GenBank/DDBJ databases">
        <title>Comparative genome analysis of multiple Pseudomonas spp. focuses on biocontrol and plant growth promoting traits.</title>
        <authorList>
            <person name="Tao X.-Y."/>
            <person name="Taylor C.G."/>
        </authorList>
    </citation>
    <scope>NUCLEOTIDE SEQUENCE [LARGE SCALE GENOMIC DNA]</scope>
    <source>
        <strain evidence="6 7">36C6</strain>
    </source>
</reference>
<evidence type="ECO:0000256" key="4">
    <source>
        <dbReference type="ARBA" id="ARBA00023263"/>
    </source>
</evidence>
<organism evidence="6 7">
    <name type="scientific">Pseudomonas frederiksbergensis</name>
    <dbReference type="NCBI Taxonomy" id="104087"/>
    <lineage>
        <taxon>Bacteria</taxon>
        <taxon>Pseudomonadati</taxon>
        <taxon>Pseudomonadota</taxon>
        <taxon>Gammaproteobacteria</taxon>
        <taxon>Pseudomonadales</taxon>
        <taxon>Pseudomonadaceae</taxon>
        <taxon>Pseudomonas</taxon>
    </lineage>
</organism>
<comment type="caution">
    <text evidence="6">The sequence shown here is derived from an EMBL/GenBank/DDBJ whole genome shotgun (WGS) entry which is preliminary data.</text>
</comment>
<feature type="domain" description="Fimbrial-type adhesion" evidence="5">
    <location>
        <begin position="204"/>
        <end position="360"/>
    </location>
</feature>
<sequence>MTPNKHLLRSLTFVVVSPMIPFSLGYAADGCYWKDGNAGPISYSVNVGTHYVPRDVRRSTPIGPVDKRYGPVSGGGLAVDCLTQGAQIDFKAQNREPIAPGIFDPVNGEDITGKVIRTNIDGIGVRVKLGTPYSTQWTSSSRSFAVPYEAYINRYMPNVLSHSLLIPQITLIKTGDIGPGIHTLNVSNLLGGEFTGIGTGFNVSLTGTVIQAECSVSSNPVSADPVDLGAWDVSEFTSVGHTTTPQSFNITLNSCIADNRLPPETITYAHIRLDPTAGSMTHDANLGQFTLGTGSTARGVVIQILHEDETPIGLASDVRLKPITPGNTTLGFKARLYQTEPSDRVAAGSTKGSLSFTITYL</sequence>
<dbReference type="InterPro" id="IPR036937">
    <property type="entry name" value="Adhesion_dom_fimbrial_sf"/>
</dbReference>